<proteinExistence type="predicted"/>
<evidence type="ECO:0000313" key="5">
    <source>
        <dbReference type="EMBL" id="KAL0419486.1"/>
    </source>
</evidence>
<evidence type="ECO:0000259" key="3">
    <source>
        <dbReference type="Pfam" id="PF13001"/>
    </source>
</evidence>
<dbReference type="GO" id="GO:0000502">
    <property type="term" value="C:proteasome complex"/>
    <property type="evidence" value="ECO:0007669"/>
    <property type="project" value="UniProtKB-KW"/>
</dbReference>
<protein>
    <submittedName>
        <fullName evidence="5">Proteasome adapter and scaffold protein ECM29</fullName>
    </submittedName>
</protein>
<dbReference type="InterPro" id="IPR024372">
    <property type="entry name" value="Ecm29_N"/>
</dbReference>
<dbReference type="EMBL" id="JACGWJ010000005">
    <property type="protein sequence ID" value="KAL0419486.1"/>
    <property type="molecule type" value="Genomic_DNA"/>
</dbReference>
<comment type="caution">
    <text evidence="5">The sequence shown here is derived from an EMBL/GenBank/DDBJ whole genome shotgun (WGS) entry which is preliminary data.</text>
</comment>
<dbReference type="GO" id="GO:0005634">
    <property type="term" value="C:nucleus"/>
    <property type="evidence" value="ECO:0007669"/>
    <property type="project" value="TreeGrafter"/>
</dbReference>
<feature type="domain" description="ECM29 ARM-like repeats" evidence="4">
    <location>
        <begin position="544"/>
        <end position="630"/>
    </location>
</feature>
<dbReference type="Pfam" id="PF23702">
    <property type="entry name" value="ARM_ECM29"/>
    <property type="match status" value="1"/>
</dbReference>
<sequence length="637" mass="70402">MAESSNTSSAGGGGSWSAALSGKSDQEKEELLDRMLTRLALCDDSKLQDLLAKILPISIAALSSASTSLRNKVIEILSHVNKRVKHQLEISLPLSELWKLYVESTAAPMVRNFCIVYVEMAIDRVHKEEKQLMAPMFLTSISKLPPQHQDILLRITAKVIGECHASQVSDEALEKYRILVGSKDWEIFLEFCLHTILYQPSSQSGGRPAGLSTVQCERVTGKHPVTSDMLRNRKSGMLNVIGALELPSELVYPIYIAACADRSITAANSFPSTLQCIFGCIFGTDATSRLKQLGMEFTVWVFKHARMDQLKLMGPVILTGVLKTLDNISSLDSDAIARETRSFCFQAVGLLAQRMPQLFRDKIDVAVRLFDALKLEGQYIRMIVQEATNSLAVAYKEQSEVRFCAVRWATSLFNLKHCPSRFICMLGAADPKLDISSSFIPGKKPNICELIVLASTYKMLAYILEQQPAILDSGGIGDSKLLFPSKTYVAMIKFLLKCFEAEVTQTNLAKDSEYLSSVEKLCLLLEHAMTYEGSVELHASASRALITLASHFPQMLASRYAEKVLWLKQYLSHLDYDTRECMARLLGIASSALPVASSSELIGEVISSIGGTQNLRFEAQQGLLCALGYVTANCFEN</sequence>
<feature type="domain" description="Proteasome component Ecm29 N-terminal" evidence="3">
    <location>
        <begin position="32"/>
        <end position="262"/>
    </location>
</feature>
<accession>A0AAW2UWI9</accession>
<dbReference type="SUPFAM" id="SSF48371">
    <property type="entry name" value="ARM repeat"/>
    <property type="match status" value="1"/>
</dbReference>
<dbReference type="GO" id="GO:0043248">
    <property type="term" value="P:proteasome assembly"/>
    <property type="evidence" value="ECO:0007669"/>
    <property type="project" value="InterPro"/>
</dbReference>
<dbReference type="PANTHER" id="PTHR23346">
    <property type="entry name" value="TRANSLATIONAL ACTIVATOR GCN1-RELATED"/>
    <property type="match status" value="1"/>
</dbReference>
<dbReference type="InterPro" id="IPR055444">
    <property type="entry name" value="ARM_ECM29"/>
</dbReference>
<keyword evidence="1" id="KW-0677">Repeat</keyword>
<reference evidence="5" key="2">
    <citation type="journal article" date="2024" name="Plant">
        <title>Genomic evolution and insights into agronomic trait innovations of Sesamum species.</title>
        <authorList>
            <person name="Miao H."/>
            <person name="Wang L."/>
            <person name="Qu L."/>
            <person name="Liu H."/>
            <person name="Sun Y."/>
            <person name="Le M."/>
            <person name="Wang Q."/>
            <person name="Wei S."/>
            <person name="Zheng Y."/>
            <person name="Lin W."/>
            <person name="Duan Y."/>
            <person name="Cao H."/>
            <person name="Xiong S."/>
            <person name="Wang X."/>
            <person name="Wei L."/>
            <person name="Li C."/>
            <person name="Ma Q."/>
            <person name="Ju M."/>
            <person name="Zhao R."/>
            <person name="Li G."/>
            <person name="Mu C."/>
            <person name="Tian Q."/>
            <person name="Mei H."/>
            <person name="Zhang T."/>
            <person name="Gao T."/>
            <person name="Zhang H."/>
        </authorList>
    </citation>
    <scope>NUCLEOTIDE SEQUENCE</scope>
    <source>
        <strain evidence="5">G02</strain>
    </source>
</reference>
<evidence type="ECO:0000259" key="4">
    <source>
        <dbReference type="Pfam" id="PF23702"/>
    </source>
</evidence>
<organism evidence="5">
    <name type="scientific">Sesamum radiatum</name>
    <name type="common">Black benniseed</name>
    <dbReference type="NCBI Taxonomy" id="300843"/>
    <lineage>
        <taxon>Eukaryota</taxon>
        <taxon>Viridiplantae</taxon>
        <taxon>Streptophyta</taxon>
        <taxon>Embryophyta</taxon>
        <taxon>Tracheophyta</taxon>
        <taxon>Spermatophyta</taxon>
        <taxon>Magnoliopsida</taxon>
        <taxon>eudicotyledons</taxon>
        <taxon>Gunneridae</taxon>
        <taxon>Pentapetalae</taxon>
        <taxon>asterids</taxon>
        <taxon>lamiids</taxon>
        <taxon>Lamiales</taxon>
        <taxon>Pedaliaceae</taxon>
        <taxon>Sesamum</taxon>
    </lineage>
</organism>
<evidence type="ECO:0000256" key="1">
    <source>
        <dbReference type="ARBA" id="ARBA00022737"/>
    </source>
</evidence>
<feature type="region of interest" description="Disordered" evidence="2">
    <location>
        <begin position="1"/>
        <end position="22"/>
    </location>
</feature>
<dbReference type="Pfam" id="PF13001">
    <property type="entry name" value="ECM29_N"/>
    <property type="match status" value="2"/>
</dbReference>
<feature type="domain" description="Proteasome component Ecm29 N-terminal" evidence="3">
    <location>
        <begin position="396"/>
        <end position="427"/>
    </location>
</feature>
<dbReference type="GO" id="GO:0036503">
    <property type="term" value="P:ERAD pathway"/>
    <property type="evidence" value="ECO:0007669"/>
    <property type="project" value="TreeGrafter"/>
</dbReference>
<reference evidence="5" key="1">
    <citation type="submission" date="2020-06" db="EMBL/GenBank/DDBJ databases">
        <authorList>
            <person name="Li T."/>
            <person name="Hu X."/>
            <person name="Zhang T."/>
            <person name="Song X."/>
            <person name="Zhang H."/>
            <person name="Dai N."/>
            <person name="Sheng W."/>
            <person name="Hou X."/>
            <person name="Wei L."/>
        </authorList>
    </citation>
    <scope>NUCLEOTIDE SEQUENCE</scope>
    <source>
        <strain evidence="5">G02</strain>
        <tissue evidence="5">Leaf</tissue>
    </source>
</reference>
<dbReference type="AlphaFoldDB" id="A0AAW2UWI9"/>
<gene>
    <name evidence="5" type="ORF">Sradi_1362100</name>
</gene>
<keyword evidence="5" id="KW-0647">Proteasome</keyword>
<evidence type="ECO:0000256" key="2">
    <source>
        <dbReference type="SAM" id="MobiDB-lite"/>
    </source>
</evidence>
<name>A0AAW2UWI9_SESRA</name>
<dbReference type="InterPro" id="IPR016024">
    <property type="entry name" value="ARM-type_fold"/>
</dbReference>
<dbReference type="PANTHER" id="PTHR23346:SF19">
    <property type="entry name" value="PROTEASOME ADAPTER AND SCAFFOLD PROTEIN ECM29"/>
    <property type="match status" value="1"/>
</dbReference>
<dbReference type="GO" id="GO:0005737">
    <property type="term" value="C:cytoplasm"/>
    <property type="evidence" value="ECO:0007669"/>
    <property type="project" value="TreeGrafter"/>
</dbReference>
<dbReference type="GO" id="GO:0060090">
    <property type="term" value="F:molecular adaptor activity"/>
    <property type="evidence" value="ECO:0007669"/>
    <property type="project" value="InterPro"/>
</dbReference>